<dbReference type="EMBL" id="AP014936">
    <property type="protein sequence ID" value="BAU49811.1"/>
    <property type="molecule type" value="Genomic_DNA"/>
</dbReference>
<feature type="transmembrane region" description="Helical" evidence="5">
    <location>
        <begin position="147"/>
        <end position="178"/>
    </location>
</feature>
<dbReference type="GO" id="GO:0016020">
    <property type="term" value="C:membrane"/>
    <property type="evidence" value="ECO:0007669"/>
    <property type="project" value="UniProtKB-SubCell"/>
</dbReference>
<dbReference type="GO" id="GO:0032259">
    <property type="term" value="P:methylation"/>
    <property type="evidence" value="ECO:0007669"/>
    <property type="project" value="UniProtKB-KW"/>
</dbReference>
<keyword evidence="6" id="KW-0808">Transferase</keyword>
<dbReference type="InterPro" id="IPR007269">
    <property type="entry name" value="ICMT_MeTrfase"/>
</dbReference>
<dbReference type="Pfam" id="PF04140">
    <property type="entry name" value="ICMT"/>
    <property type="match status" value="1"/>
</dbReference>
<dbReference type="Proteomes" id="UP000218899">
    <property type="component" value="Chromosome"/>
</dbReference>
<feature type="transmembrane region" description="Helical" evidence="5">
    <location>
        <begin position="99"/>
        <end position="118"/>
    </location>
</feature>
<protein>
    <submittedName>
        <fullName evidence="6">Isoprenylcysteine carboxyl methyltransferase</fullName>
    </submittedName>
</protein>
<dbReference type="RefSeq" id="WP_096462168.1">
    <property type="nucleotide sequence ID" value="NZ_AP014936.1"/>
</dbReference>
<evidence type="ECO:0000256" key="4">
    <source>
        <dbReference type="ARBA" id="ARBA00023136"/>
    </source>
</evidence>
<keyword evidence="3 5" id="KW-1133">Transmembrane helix</keyword>
<dbReference type="GO" id="GO:0004671">
    <property type="term" value="F:protein C-terminal S-isoprenylcysteine carboxyl O-methyltransferase activity"/>
    <property type="evidence" value="ECO:0007669"/>
    <property type="project" value="InterPro"/>
</dbReference>
<accession>A0A1B4VCV4</accession>
<evidence type="ECO:0000313" key="7">
    <source>
        <dbReference type="Proteomes" id="UP000218899"/>
    </source>
</evidence>
<organism evidence="6 7">
    <name type="scientific">Sulfurifustis variabilis</name>
    <dbReference type="NCBI Taxonomy" id="1675686"/>
    <lineage>
        <taxon>Bacteria</taxon>
        <taxon>Pseudomonadati</taxon>
        <taxon>Pseudomonadota</taxon>
        <taxon>Gammaproteobacteria</taxon>
        <taxon>Acidiferrobacterales</taxon>
        <taxon>Acidiferrobacteraceae</taxon>
        <taxon>Sulfurifustis</taxon>
    </lineage>
</organism>
<dbReference type="Gene3D" id="1.20.120.1630">
    <property type="match status" value="1"/>
</dbReference>
<evidence type="ECO:0000256" key="5">
    <source>
        <dbReference type="SAM" id="Phobius"/>
    </source>
</evidence>
<sequence>MSPDATAAYGLWALVIINSAVFLIFLYSFSKPRSARDWRSFGAVSAFIVALFAEMYGFPLTIYLLSGWLQSRYPGVDWLSHDAGHLLEMLFGWKSNPHFGPFHLLSFAFIGGGFWLLASAWRVLYAAQKSGTLATAGPYAYVRHPQYVAFVLIMLGFLVQWPTLLTLLMFPVLLYMYVRLARREEREVEARFGKAYRSYAARTPAFLPEWKRLIVPRPGKGGD</sequence>
<reference evidence="6 7" key="1">
    <citation type="submission" date="2015-08" db="EMBL/GenBank/DDBJ databases">
        <title>Complete genome sequence of Sulfurifustis variabilis.</title>
        <authorList>
            <person name="Miura A."/>
            <person name="Kojima H."/>
            <person name="Fukui M."/>
        </authorList>
    </citation>
    <scope>NUCLEOTIDE SEQUENCE [LARGE SCALE GENOMIC DNA]</scope>
    <source>
        <strain evidence="7">skN76</strain>
    </source>
</reference>
<keyword evidence="2 5" id="KW-0812">Transmembrane</keyword>
<evidence type="ECO:0000313" key="6">
    <source>
        <dbReference type="EMBL" id="BAU49811.1"/>
    </source>
</evidence>
<evidence type="ECO:0000256" key="1">
    <source>
        <dbReference type="ARBA" id="ARBA00004141"/>
    </source>
</evidence>
<dbReference type="PANTHER" id="PTHR12714">
    <property type="entry name" value="PROTEIN-S ISOPRENYLCYSTEINE O-METHYLTRANSFERASE"/>
    <property type="match status" value="1"/>
</dbReference>
<proteinExistence type="predicted"/>
<evidence type="ECO:0000256" key="2">
    <source>
        <dbReference type="ARBA" id="ARBA00022692"/>
    </source>
</evidence>
<comment type="subcellular location">
    <subcellularLocation>
        <location evidence="1">Membrane</location>
        <topology evidence="1">Multi-pass membrane protein</topology>
    </subcellularLocation>
</comment>
<keyword evidence="7" id="KW-1185">Reference proteome</keyword>
<name>A0A1B4VCV4_9GAMM</name>
<dbReference type="PANTHER" id="PTHR12714:SF9">
    <property type="entry name" value="PROTEIN-S-ISOPRENYLCYSTEINE O-METHYLTRANSFERASE"/>
    <property type="match status" value="1"/>
</dbReference>
<dbReference type="AlphaFoldDB" id="A0A1B4VCV4"/>
<feature type="transmembrane region" description="Helical" evidence="5">
    <location>
        <begin position="41"/>
        <end position="65"/>
    </location>
</feature>
<keyword evidence="4 5" id="KW-0472">Membrane</keyword>
<evidence type="ECO:0000256" key="3">
    <source>
        <dbReference type="ARBA" id="ARBA00022989"/>
    </source>
</evidence>
<feature type="transmembrane region" description="Helical" evidence="5">
    <location>
        <begin position="6"/>
        <end position="29"/>
    </location>
</feature>
<dbReference type="OrthoDB" id="9789029at2"/>
<gene>
    <name evidence="6" type="ORF">SVA_3263</name>
</gene>
<dbReference type="KEGG" id="sva:SVA_3263"/>
<keyword evidence="6" id="KW-0489">Methyltransferase</keyword>